<dbReference type="GO" id="GO:0002949">
    <property type="term" value="P:tRNA threonylcarbamoyladenosine modification"/>
    <property type="evidence" value="ECO:0007669"/>
    <property type="project" value="InterPro"/>
</dbReference>
<evidence type="ECO:0000313" key="12">
    <source>
        <dbReference type="Proteomes" id="UP000263900"/>
    </source>
</evidence>
<dbReference type="GO" id="GO:0005737">
    <property type="term" value="C:cytoplasm"/>
    <property type="evidence" value="ECO:0007669"/>
    <property type="project" value="UniProtKB-SubCell"/>
</dbReference>
<dbReference type="Proteomes" id="UP000263900">
    <property type="component" value="Chromosome"/>
</dbReference>
<evidence type="ECO:0000313" key="11">
    <source>
        <dbReference type="EMBL" id="AXY77418.1"/>
    </source>
</evidence>
<protein>
    <recommendedName>
        <fullName evidence="3">tRNA threonylcarbamoyladenosine biosynthesis protein TsaE</fullName>
    </recommendedName>
    <alternativeName>
        <fullName evidence="10">t(6)A37 threonylcarbamoyladenosine biosynthesis protein TsaE</fullName>
    </alternativeName>
</protein>
<accession>A0A3B7MTH6</accession>
<dbReference type="GO" id="GO:0005524">
    <property type="term" value="F:ATP binding"/>
    <property type="evidence" value="ECO:0007669"/>
    <property type="project" value="UniProtKB-KW"/>
</dbReference>
<dbReference type="PANTHER" id="PTHR33540:SF2">
    <property type="entry name" value="TRNA THREONYLCARBAMOYLADENOSINE BIOSYNTHESIS PROTEIN TSAE"/>
    <property type="match status" value="1"/>
</dbReference>
<reference evidence="11 12" key="1">
    <citation type="submission" date="2018-09" db="EMBL/GenBank/DDBJ databases">
        <title>Genome sequencing of strain 6GH32-13.</title>
        <authorList>
            <person name="Weon H.-Y."/>
            <person name="Heo J."/>
            <person name="Kwon S.-W."/>
        </authorList>
    </citation>
    <scope>NUCLEOTIDE SEQUENCE [LARGE SCALE GENOMIC DNA]</scope>
    <source>
        <strain evidence="11 12">5GH32-13</strain>
    </source>
</reference>
<dbReference type="PANTHER" id="PTHR33540">
    <property type="entry name" value="TRNA THREONYLCARBAMOYLADENOSINE BIOSYNTHESIS PROTEIN TSAE"/>
    <property type="match status" value="1"/>
</dbReference>
<keyword evidence="7" id="KW-0547">Nucleotide-binding</keyword>
<keyword evidence="9" id="KW-0460">Magnesium</keyword>
<dbReference type="NCBIfam" id="TIGR00150">
    <property type="entry name" value="T6A_YjeE"/>
    <property type="match status" value="1"/>
</dbReference>
<evidence type="ECO:0000256" key="4">
    <source>
        <dbReference type="ARBA" id="ARBA00022490"/>
    </source>
</evidence>
<keyword evidence="6" id="KW-0479">Metal-binding</keyword>
<keyword evidence="11" id="KW-0808">Transferase</keyword>
<keyword evidence="8" id="KW-0067">ATP-binding</keyword>
<comment type="similarity">
    <text evidence="2">Belongs to the TsaE family.</text>
</comment>
<evidence type="ECO:0000256" key="6">
    <source>
        <dbReference type="ARBA" id="ARBA00022723"/>
    </source>
</evidence>
<dbReference type="OrthoDB" id="9815896at2"/>
<name>A0A3B7MTH6_9BACT</name>
<evidence type="ECO:0000256" key="8">
    <source>
        <dbReference type="ARBA" id="ARBA00022840"/>
    </source>
</evidence>
<dbReference type="RefSeq" id="WP_119053294.1">
    <property type="nucleotide sequence ID" value="NZ_CP032157.1"/>
</dbReference>
<dbReference type="GO" id="GO:0046872">
    <property type="term" value="F:metal ion binding"/>
    <property type="evidence" value="ECO:0007669"/>
    <property type="project" value="UniProtKB-KW"/>
</dbReference>
<dbReference type="InterPro" id="IPR027417">
    <property type="entry name" value="P-loop_NTPase"/>
</dbReference>
<dbReference type="GO" id="GO:0016740">
    <property type="term" value="F:transferase activity"/>
    <property type="evidence" value="ECO:0007669"/>
    <property type="project" value="UniProtKB-KW"/>
</dbReference>
<proteinExistence type="inferred from homology"/>
<dbReference type="SUPFAM" id="SSF52540">
    <property type="entry name" value="P-loop containing nucleoside triphosphate hydrolases"/>
    <property type="match status" value="1"/>
</dbReference>
<keyword evidence="12" id="KW-1185">Reference proteome</keyword>
<sequence>MEIRFMLDGIQEAARQFWQAGDGAKVFAFHGAMGAGKTTFIHALCAVKGVTSTVGSPTFSIINEYVWPGGSMFHIDLYRLKGEEEAIQAGVEDCLYSGNICLVEWPERAEGIFPDGTVPVFISAIDPQTRVLRIGDK</sequence>
<gene>
    <name evidence="11" type="primary">tsaE</name>
    <name evidence="11" type="ORF">D3H65_27070</name>
</gene>
<evidence type="ECO:0000256" key="10">
    <source>
        <dbReference type="ARBA" id="ARBA00032441"/>
    </source>
</evidence>
<organism evidence="11 12">
    <name type="scientific">Paraflavitalea soli</name>
    <dbReference type="NCBI Taxonomy" id="2315862"/>
    <lineage>
        <taxon>Bacteria</taxon>
        <taxon>Pseudomonadati</taxon>
        <taxon>Bacteroidota</taxon>
        <taxon>Chitinophagia</taxon>
        <taxon>Chitinophagales</taxon>
        <taxon>Chitinophagaceae</taxon>
        <taxon>Paraflavitalea</taxon>
    </lineage>
</organism>
<dbReference type="Gene3D" id="3.40.50.300">
    <property type="entry name" value="P-loop containing nucleotide triphosphate hydrolases"/>
    <property type="match status" value="1"/>
</dbReference>
<evidence type="ECO:0000256" key="2">
    <source>
        <dbReference type="ARBA" id="ARBA00007599"/>
    </source>
</evidence>
<dbReference type="Pfam" id="PF02367">
    <property type="entry name" value="TsaE"/>
    <property type="match status" value="1"/>
</dbReference>
<dbReference type="AlphaFoldDB" id="A0A3B7MTH6"/>
<evidence type="ECO:0000256" key="3">
    <source>
        <dbReference type="ARBA" id="ARBA00019010"/>
    </source>
</evidence>
<keyword evidence="5" id="KW-0819">tRNA processing</keyword>
<dbReference type="EMBL" id="CP032157">
    <property type="protein sequence ID" value="AXY77418.1"/>
    <property type="molecule type" value="Genomic_DNA"/>
</dbReference>
<comment type="subcellular location">
    <subcellularLocation>
        <location evidence="1">Cytoplasm</location>
    </subcellularLocation>
</comment>
<keyword evidence="4" id="KW-0963">Cytoplasm</keyword>
<evidence type="ECO:0000256" key="5">
    <source>
        <dbReference type="ARBA" id="ARBA00022694"/>
    </source>
</evidence>
<evidence type="ECO:0000256" key="9">
    <source>
        <dbReference type="ARBA" id="ARBA00022842"/>
    </source>
</evidence>
<evidence type="ECO:0000256" key="7">
    <source>
        <dbReference type="ARBA" id="ARBA00022741"/>
    </source>
</evidence>
<dbReference type="KEGG" id="pseg:D3H65_27070"/>
<evidence type="ECO:0000256" key="1">
    <source>
        <dbReference type="ARBA" id="ARBA00004496"/>
    </source>
</evidence>
<dbReference type="InterPro" id="IPR003442">
    <property type="entry name" value="T6A_TsaE"/>
</dbReference>